<dbReference type="PANTHER" id="PTHR42973">
    <property type="entry name" value="BINDING OXIDOREDUCTASE, PUTATIVE (AFU_ORTHOLOGUE AFUA_1G17690)-RELATED"/>
    <property type="match status" value="1"/>
</dbReference>
<sequence length="502" mass="55204">MKFCPSTATLLFSIPLQADAGVDATDSCCAALSASSVGQQVVYPHQELFVKSVESYWSRSVRLSPSCIVQPKSVEDVSVAVSTLVQEGGSLSSCKFAVRSGGHTVWAGAANIEDGVTIDLSKMNNTIHHPENKTASIYPGARWASVYKTLENDNVTVAGGRGGPVGVGGFLLGGGNSFHSARVGFACDNVVNYQVVLASGAIVEANENTNPDLFKALKGGTINFGIVTRFDMKTIPTEGIWGGAVTYDWSTAYQQIPAFVHFTDNIHKDPYASLITMWQYDSKTDTNSVINAMHYTKPVAHPAAYDEFKQFSNMSDGTRIDSQYVHVTELSQEGESRNVFVTGTHANNAKVIQKAAELHKQVIEEAKKHAKSKSWILVLIIQPWPKLFTERGSGVGGNVLGLERFDENLIQTLYDYSWDDKADDELFHRLARSNHQQLDGYAKMINADNEFVYLDYADKTQDPLRGYGEQNVKYIRRVAEKYDPYGVFQYQVPGGFKVSNVN</sequence>
<dbReference type="EMBL" id="KK088421">
    <property type="protein sequence ID" value="EYE95704.1"/>
    <property type="molecule type" value="Genomic_DNA"/>
</dbReference>
<organism evidence="7 8">
    <name type="scientific">Aspergillus ruber (strain CBS 135680)</name>
    <dbReference type="NCBI Taxonomy" id="1388766"/>
    <lineage>
        <taxon>Eukaryota</taxon>
        <taxon>Fungi</taxon>
        <taxon>Dikarya</taxon>
        <taxon>Ascomycota</taxon>
        <taxon>Pezizomycotina</taxon>
        <taxon>Eurotiomycetes</taxon>
        <taxon>Eurotiomycetidae</taxon>
        <taxon>Eurotiales</taxon>
        <taxon>Aspergillaceae</taxon>
        <taxon>Aspergillus</taxon>
        <taxon>Aspergillus subgen. Aspergillus</taxon>
    </lineage>
</organism>
<dbReference type="InterPro" id="IPR016166">
    <property type="entry name" value="FAD-bd_PCMH"/>
</dbReference>
<dbReference type="GeneID" id="63696914"/>
<reference evidence="8" key="1">
    <citation type="journal article" date="2014" name="Nat. Commun.">
        <title>Genomic adaptations of the halophilic Dead Sea filamentous fungus Eurotium rubrum.</title>
        <authorList>
            <person name="Kis-Papo T."/>
            <person name="Weig A.R."/>
            <person name="Riley R."/>
            <person name="Persoh D."/>
            <person name="Salamov A."/>
            <person name="Sun H."/>
            <person name="Lipzen A."/>
            <person name="Wasser S.P."/>
            <person name="Rambold G."/>
            <person name="Grigoriev I.V."/>
            <person name="Nevo E."/>
        </authorList>
    </citation>
    <scope>NUCLEOTIDE SEQUENCE [LARGE SCALE GENOMIC DNA]</scope>
    <source>
        <strain evidence="8">CBS 135680</strain>
    </source>
</reference>
<keyword evidence="4" id="KW-0560">Oxidoreductase</keyword>
<dbReference type="InterPro" id="IPR016169">
    <property type="entry name" value="FAD-bd_PCMH_sub2"/>
</dbReference>
<dbReference type="GO" id="GO:0016491">
    <property type="term" value="F:oxidoreductase activity"/>
    <property type="evidence" value="ECO:0007669"/>
    <property type="project" value="UniProtKB-KW"/>
</dbReference>
<dbReference type="RefSeq" id="XP_040639392.1">
    <property type="nucleotide sequence ID" value="XM_040781790.1"/>
</dbReference>
<feature type="signal peptide" evidence="5">
    <location>
        <begin position="1"/>
        <end position="20"/>
    </location>
</feature>
<dbReference type="Pfam" id="PF01565">
    <property type="entry name" value="FAD_binding_4"/>
    <property type="match status" value="1"/>
</dbReference>
<evidence type="ECO:0000313" key="8">
    <source>
        <dbReference type="Proteomes" id="UP000019804"/>
    </source>
</evidence>
<protein>
    <submittedName>
        <fullName evidence="7">FAD-binding domain-containing protein</fullName>
    </submittedName>
</protein>
<dbReference type="STRING" id="1388766.A0A017SGD3"/>
<evidence type="ECO:0000256" key="5">
    <source>
        <dbReference type="SAM" id="SignalP"/>
    </source>
</evidence>
<evidence type="ECO:0000313" key="7">
    <source>
        <dbReference type="EMBL" id="EYE95704.1"/>
    </source>
</evidence>
<feature type="chain" id="PRO_5001496148" evidence="5">
    <location>
        <begin position="21"/>
        <end position="502"/>
    </location>
</feature>
<keyword evidence="3" id="KW-0274">FAD</keyword>
<dbReference type="Gene3D" id="3.30.465.10">
    <property type="match status" value="1"/>
</dbReference>
<evidence type="ECO:0000259" key="6">
    <source>
        <dbReference type="PROSITE" id="PS51387"/>
    </source>
</evidence>
<keyword evidence="5" id="KW-0732">Signal</keyword>
<evidence type="ECO:0000256" key="1">
    <source>
        <dbReference type="ARBA" id="ARBA00005466"/>
    </source>
</evidence>
<feature type="domain" description="FAD-binding PCMH-type" evidence="6">
    <location>
        <begin position="61"/>
        <end position="237"/>
    </location>
</feature>
<evidence type="ECO:0000256" key="4">
    <source>
        <dbReference type="ARBA" id="ARBA00023002"/>
    </source>
</evidence>
<accession>A0A017SGD3</accession>
<dbReference type="AlphaFoldDB" id="A0A017SGD3"/>
<evidence type="ECO:0000256" key="2">
    <source>
        <dbReference type="ARBA" id="ARBA00022630"/>
    </source>
</evidence>
<evidence type="ECO:0000256" key="3">
    <source>
        <dbReference type="ARBA" id="ARBA00022827"/>
    </source>
</evidence>
<keyword evidence="2" id="KW-0285">Flavoprotein</keyword>
<dbReference type="SUPFAM" id="SSF56176">
    <property type="entry name" value="FAD-binding/transporter-associated domain-like"/>
    <property type="match status" value="1"/>
</dbReference>
<dbReference type="GO" id="GO:0071949">
    <property type="term" value="F:FAD binding"/>
    <property type="evidence" value="ECO:0007669"/>
    <property type="project" value="InterPro"/>
</dbReference>
<proteinExistence type="inferred from homology"/>
<dbReference type="OrthoDB" id="2151789at2759"/>
<dbReference type="HOGENOM" id="CLU_018354_1_1_1"/>
<dbReference type="PANTHER" id="PTHR42973:SF53">
    <property type="entry name" value="FAD-BINDING PCMH-TYPE DOMAIN-CONTAINING PROTEIN-RELATED"/>
    <property type="match status" value="1"/>
</dbReference>
<dbReference type="InterPro" id="IPR050416">
    <property type="entry name" value="FAD-linked_Oxidoreductase"/>
</dbReference>
<dbReference type="InterPro" id="IPR006094">
    <property type="entry name" value="Oxid_FAD_bind_N"/>
</dbReference>
<gene>
    <name evidence="7" type="ORF">EURHEDRAFT_411978</name>
</gene>
<dbReference type="PROSITE" id="PS51387">
    <property type="entry name" value="FAD_PCMH"/>
    <property type="match status" value="1"/>
</dbReference>
<dbReference type="InterPro" id="IPR036318">
    <property type="entry name" value="FAD-bd_PCMH-like_sf"/>
</dbReference>
<dbReference type="Proteomes" id="UP000019804">
    <property type="component" value="Unassembled WGS sequence"/>
</dbReference>
<keyword evidence="8" id="KW-1185">Reference proteome</keyword>
<comment type="similarity">
    <text evidence="1">Belongs to the oxygen-dependent FAD-linked oxidoreductase family.</text>
</comment>
<name>A0A017SGD3_ASPRC</name>